<sequence>MKYYIVIPAHNEEAFLADTLNSVLRQTLQPQRMVVVNDNSTDGTEGIIDEFMTRNPVIYKLNTTSSTAHMPGSKVINAFNKGFEALDDDFSFIVKLDADVILPDKYFEKIAYVFKGNPKVGIAGGFIYEMDKHGGWSLNHPMDKNHVRGAFKAYSKNCFEAIGGLKPAMGWDTVDELLAQYHDFEIFTDDSLKVKHLRPTGNNYNKRAKLLQGKAMYGMRYGFLITLIASLKMAWKQQKRKAFIDNMYGYLRAKKDQEPFLVSENEGKFIRDLRWNNIRKRLF</sequence>
<evidence type="ECO:0000313" key="2">
    <source>
        <dbReference type="Proteomes" id="UP001595191"/>
    </source>
</evidence>
<name>A0ACC7LFU2_9FLAO</name>
<proteinExistence type="predicted"/>
<evidence type="ECO:0000313" key="1">
    <source>
        <dbReference type="EMBL" id="MFH6602295.1"/>
    </source>
</evidence>
<accession>A0ACC7LFU2</accession>
<gene>
    <name evidence="1" type="ORF">ACEZ3G_02310</name>
</gene>
<reference evidence="1" key="1">
    <citation type="submission" date="2024-09" db="EMBL/GenBank/DDBJ databases">
        <authorList>
            <person name="Liu J."/>
        </authorList>
    </citation>
    <scope>NUCLEOTIDE SEQUENCE</scope>
    <source>
        <strain evidence="1">NBU2967</strain>
    </source>
</reference>
<comment type="caution">
    <text evidence="1">The sequence shown here is derived from an EMBL/GenBank/DDBJ whole genome shotgun (WGS) entry which is preliminary data.</text>
</comment>
<organism evidence="1 2">
    <name type="scientific">Meishania litoralis</name>
    <dbReference type="NCBI Taxonomy" id="3434685"/>
    <lineage>
        <taxon>Bacteria</taxon>
        <taxon>Pseudomonadati</taxon>
        <taxon>Bacteroidota</taxon>
        <taxon>Flavobacteriia</taxon>
        <taxon>Flavobacteriales</taxon>
        <taxon>Flavobacteriaceae</taxon>
        <taxon>Meishania</taxon>
    </lineage>
</organism>
<protein>
    <submittedName>
        <fullName evidence="1">Glycosyltransferase family 2 protein</fullName>
    </submittedName>
</protein>
<keyword evidence="2" id="KW-1185">Reference proteome</keyword>
<dbReference type="Proteomes" id="UP001595191">
    <property type="component" value="Unassembled WGS sequence"/>
</dbReference>
<dbReference type="EMBL" id="JBHFPV010000001">
    <property type="protein sequence ID" value="MFH6602295.1"/>
    <property type="molecule type" value="Genomic_DNA"/>
</dbReference>